<dbReference type="Proteomes" id="UP000245423">
    <property type="component" value="Chromosome 1"/>
</dbReference>
<dbReference type="PROSITE" id="PS50977">
    <property type="entry name" value="HTH_TETR_2"/>
    <property type="match status" value="1"/>
</dbReference>
<keyword evidence="1 2" id="KW-0238">DNA-binding</keyword>
<sequence>MPKQTFFNLPLEKKQRIINATYDLFIKEAYEDVNIRMITSRAEISIGSFYKYFHDKDELYLYLMSEIEKKIYAKEMEKRGYFLMDSNMIPIEDICTPKEIAFNRTWYRVPVEVMMKFYFGEYSRELNSHVMDELKELEESGKLKDFVDIDFAFHIYATSMFNIQMYFRNNNIDNEKERLRIKKDFYSKWFLGGILNEEAS</sequence>
<dbReference type="InterPro" id="IPR009057">
    <property type="entry name" value="Homeodomain-like_sf"/>
</dbReference>
<dbReference type="AlphaFoldDB" id="M1Z0Y6"/>
<dbReference type="PANTHER" id="PTHR43479">
    <property type="entry name" value="ACREF/ENVCD OPERON REPRESSOR-RELATED"/>
    <property type="match status" value="1"/>
</dbReference>
<dbReference type="EMBL" id="LT669839">
    <property type="protein sequence ID" value="SHD76507.1"/>
    <property type="molecule type" value="Genomic_DNA"/>
</dbReference>
<evidence type="ECO:0000259" key="3">
    <source>
        <dbReference type="PROSITE" id="PS50977"/>
    </source>
</evidence>
<gene>
    <name evidence="4" type="ORF">CUESP1_1134</name>
</gene>
<evidence type="ECO:0000256" key="1">
    <source>
        <dbReference type="ARBA" id="ARBA00023125"/>
    </source>
</evidence>
<dbReference type="Gene3D" id="1.10.357.10">
    <property type="entry name" value="Tetracycline Repressor, domain 2"/>
    <property type="match status" value="1"/>
</dbReference>
<dbReference type="GO" id="GO:0003677">
    <property type="term" value="F:DNA binding"/>
    <property type="evidence" value="ECO:0007669"/>
    <property type="project" value="UniProtKB-UniRule"/>
</dbReference>
<proteinExistence type="predicted"/>
<dbReference type="PRINTS" id="PR00455">
    <property type="entry name" value="HTHTETR"/>
</dbReference>
<dbReference type="OrthoDB" id="9812484at2"/>
<dbReference type="RefSeq" id="WP_005586721.1">
    <property type="nucleotide sequence ID" value="NZ_LT669839.1"/>
</dbReference>
<organism evidence="4 5">
    <name type="scientific">[Clostridium] ultunense Esp</name>
    <dbReference type="NCBI Taxonomy" id="1288971"/>
    <lineage>
        <taxon>Bacteria</taxon>
        <taxon>Bacillati</taxon>
        <taxon>Bacillota</taxon>
        <taxon>Tissierellia</taxon>
        <taxon>Tissierellales</taxon>
        <taxon>Tepidimicrobiaceae</taxon>
        <taxon>Schnuerera</taxon>
    </lineage>
</organism>
<keyword evidence="5" id="KW-1185">Reference proteome</keyword>
<dbReference type="PANTHER" id="PTHR43479:SF11">
    <property type="entry name" value="ACREF_ENVCD OPERON REPRESSOR-RELATED"/>
    <property type="match status" value="1"/>
</dbReference>
<dbReference type="Pfam" id="PF00440">
    <property type="entry name" value="TetR_N"/>
    <property type="match status" value="1"/>
</dbReference>
<dbReference type="InterPro" id="IPR050624">
    <property type="entry name" value="HTH-type_Tx_Regulator"/>
</dbReference>
<dbReference type="InterPro" id="IPR001647">
    <property type="entry name" value="HTH_TetR"/>
</dbReference>
<evidence type="ECO:0000313" key="4">
    <source>
        <dbReference type="EMBL" id="SHD76507.1"/>
    </source>
</evidence>
<dbReference type="SUPFAM" id="SSF46689">
    <property type="entry name" value="Homeodomain-like"/>
    <property type="match status" value="1"/>
</dbReference>
<accession>M1Z0Y6</accession>
<evidence type="ECO:0000256" key="2">
    <source>
        <dbReference type="PROSITE-ProRule" id="PRU00335"/>
    </source>
</evidence>
<feature type="DNA-binding region" description="H-T-H motif" evidence="2">
    <location>
        <begin position="34"/>
        <end position="53"/>
    </location>
</feature>
<reference evidence="4 5" key="1">
    <citation type="submission" date="2016-11" db="EMBL/GenBank/DDBJ databases">
        <authorList>
            <person name="Manzoor S."/>
        </authorList>
    </citation>
    <scope>NUCLEOTIDE SEQUENCE [LARGE SCALE GENOMIC DNA]</scope>
    <source>
        <strain evidence="4">Clostridium ultunense strain Esp</strain>
    </source>
</reference>
<protein>
    <submittedName>
        <fullName evidence="4">Putative Transcriptional regulator, TetR family</fullName>
    </submittedName>
</protein>
<dbReference type="HOGENOM" id="CLU_1260423_0_0_9"/>
<evidence type="ECO:0000313" key="5">
    <source>
        <dbReference type="Proteomes" id="UP000245423"/>
    </source>
</evidence>
<name>M1Z0Y6_9FIRM</name>
<feature type="domain" description="HTH tetR-type" evidence="3">
    <location>
        <begin position="11"/>
        <end position="71"/>
    </location>
</feature>